<keyword evidence="3 7" id="KW-0418">Kinase</keyword>
<dbReference type="GO" id="GO:0004674">
    <property type="term" value="F:protein serine/threonine kinase activity"/>
    <property type="evidence" value="ECO:0007669"/>
    <property type="project" value="UniProtKB-EC"/>
</dbReference>
<evidence type="ECO:0000313" key="8">
    <source>
        <dbReference type="Proteomes" id="UP001265259"/>
    </source>
</evidence>
<dbReference type="SUPFAM" id="SSF56112">
    <property type="entry name" value="Protein kinase-like (PK-like)"/>
    <property type="match status" value="1"/>
</dbReference>
<keyword evidence="4" id="KW-0067">ATP-binding</keyword>
<dbReference type="PANTHER" id="PTHR43289">
    <property type="entry name" value="MITOGEN-ACTIVATED PROTEIN KINASE KINASE KINASE 20-RELATED"/>
    <property type="match status" value="1"/>
</dbReference>
<feature type="compositionally biased region" description="Pro residues" evidence="5">
    <location>
        <begin position="379"/>
        <end position="390"/>
    </location>
</feature>
<organism evidence="7 8">
    <name type="scientific">Tropicimonas omnivorans</name>
    <dbReference type="NCBI Taxonomy" id="3075590"/>
    <lineage>
        <taxon>Bacteria</taxon>
        <taxon>Pseudomonadati</taxon>
        <taxon>Pseudomonadota</taxon>
        <taxon>Alphaproteobacteria</taxon>
        <taxon>Rhodobacterales</taxon>
        <taxon>Roseobacteraceae</taxon>
        <taxon>Tropicimonas</taxon>
    </lineage>
</organism>
<feature type="region of interest" description="Disordered" evidence="5">
    <location>
        <begin position="463"/>
        <end position="539"/>
    </location>
</feature>
<dbReference type="EC" id="2.7.11.1" evidence="7"/>
<keyword evidence="1 7" id="KW-0808">Transferase</keyword>
<feature type="region of interest" description="Disordered" evidence="5">
    <location>
        <begin position="353"/>
        <end position="424"/>
    </location>
</feature>
<gene>
    <name evidence="7" type="ORF">RM543_04585</name>
</gene>
<feature type="domain" description="Protein kinase" evidence="6">
    <location>
        <begin position="59"/>
        <end position="320"/>
    </location>
</feature>
<evidence type="ECO:0000256" key="1">
    <source>
        <dbReference type="ARBA" id="ARBA00022679"/>
    </source>
</evidence>
<dbReference type="Gene3D" id="3.30.200.20">
    <property type="entry name" value="Phosphorylase Kinase, domain 1"/>
    <property type="match status" value="1"/>
</dbReference>
<dbReference type="InterPro" id="IPR011009">
    <property type="entry name" value="Kinase-like_dom_sf"/>
</dbReference>
<feature type="region of interest" description="Disordered" evidence="5">
    <location>
        <begin position="1"/>
        <end position="49"/>
    </location>
</feature>
<dbReference type="InterPro" id="IPR000719">
    <property type="entry name" value="Prot_kinase_dom"/>
</dbReference>
<feature type="compositionally biased region" description="Low complexity" evidence="5">
    <location>
        <begin position="463"/>
        <end position="475"/>
    </location>
</feature>
<evidence type="ECO:0000259" key="6">
    <source>
        <dbReference type="PROSITE" id="PS50011"/>
    </source>
</evidence>
<sequence>MTAVSDDESGVPPEGGGSRPPKSTPPASEGRPREVSSGGTERTSGAAGVEIGTKIMGTFEITEHIATGGMGEVYRGVNIHTGEPVAIKIVLAALAHDEKILSLFQKEATVLGRLHHDAIVRYQLFTVDPGIQRACLVMEFVEGHSLGDYMENGPIPLQDVVVMLRRLTGGLQKAHDLGVVHRDLSPDNIIIQDGTVTHAKLIDFGIAKSENFGGGTLLGGQFAGKYGYVSPEQLGRFKGVVTGRSDIYSLGLVIAGACAGRPLDMGDSPADAVEKRLAVPDLSHVYPELRPLVERMLQPTPDDRPESMAQVLDYLDHPDKLAASAPALAAGEAPAAPAVPERTVIAAPFASQSDLSQPPAFGFTAPPQPRAPEQSQPPHSIPPGSLPPEGAPSESDSPFGASTAPPPAAPQATPPQAGAPDKSGSKGALIGGLVALILIGGGAGAYFAGVFGTAELPEEIVASGEDGADAPPDAQADGEDAPDLAAIDPEPETPPEEEPAAAEGPDEVATLEPETQPEPEAEMEAAPEPEPAPEAELEPAEPLSPIARVASQMEWVAEYELPSCSFATVRSATTDSFDIEAYGTTAAPFVRLLTDFETEYGFEPDIGVRQVNDSQCAVVGFMKDNAGGSEVSPTLTLDKDVLTSGEAIRGRIDQINGRPLFLMLVDAQGGTYDLTSRLRDQPDGTSTFAIALRPNSLTSDDGIVPQLIVAIASPTELATTASAPSGTSASILMRLLQEELDRKGETASVAPGYFRFDLE</sequence>
<dbReference type="InterPro" id="IPR008266">
    <property type="entry name" value="Tyr_kinase_AS"/>
</dbReference>
<dbReference type="Proteomes" id="UP001265259">
    <property type="component" value="Unassembled WGS sequence"/>
</dbReference>
<dbReference type="RefSeq" id="WP_311689702.1">
    <property type="nucleotide sequence ID" value="NZ_JAVRHL010000001.1"/>
</dbReference>
<evidence type="ECO:0000256" key="5">
    <source>
        <dbReference type="SAM" id="MobiDB-lite"/>
    </source>
</evidence>
<evidence type="ECO:0000256" key="3">
    <source>
        <dbReference type="ARBA" id="ARBA00022777"/>
    </source>
</evidence>
<dbReference type="CDD" id="cd14014">
    <property type="entry name" value="STKc_PknB_like"/>
    <property type="match status" value="1"/>
</dbReference>
<feature type="compositionally biased region" description="Pro residues" evidence="5">
    <location>
        <begin position="404"/>
        <end position="413"/>
    </location>
</feature>
<dbReference type="Gene3D" id="1.10.510.10">
    <property type="entry name" value="Transferase(Phosphotransferase) domain 1"/>
    <property type="match status" value="1"/>
</dbReference>
<feature type="compositionally biased region" description="Acidic residues" evidence="5">
    <location>
        <begin position="515"/>
        <end position="539"/>
    </location>
</feature>
<protein>
    <submittedName>
        <fullName evidence="7">Serine/threonine-protein kinase</fullName>
        <ecNumber evidence="7">2.7.11.1</ecNumber>
    </submittedName>
</protein>
<keyword evidence="2" id="KW-0547">Nucleotide-binding</keyword>
<evidence type="ECO:0000256" key="2">
    <source>
        <dbReference type="ARBA" id="ARBA00022741"/>
    </source>
</evidence>
<comment type="caution">
    <text evidence="7">The sequence shown here is derived from an EMBL/GenBank/DDBJ whole genome shotgun (WGS) entry which is preliminary data.</text>
</comment>
<dbReference type="EMBL" id="JAVRHL010000001">
    <property type="protein sequence ID" value="MDT0681953.1"/>
    <property type="molecule type" value="Genomic_DNA"/>
</dbReference>
<keyword evidence="8" id="KW-1185">Reference proteome</keyword>
<reference evidence="7 8" key="1">
    <citation type="submission" date="2023-09" db="EMBL/GenBank/DDBJ databases">
        <authorList>
            <person name="Rey-Velasco X."/>
        </authorList>
    </citation>
    <scope>NUCLEOTIDE SEQUENCE [LARGE SCALE GENOMIC DNA]</scope>
    <source>
        <strain evidence="7 8">F158</strain>
    </source>
</reference>
<name>A0ABU3DE00_9RHOB</name>
<evidence type="ECO:0000256" key="4">
    <source>
        <dbReference type="ARBA" id="ARBA00022840"/>
    </source>
</evidence>
<accession>A0ABU3DE00</accession>
<dbReference type="PROSITE" id="PS50011">
    <property type="entry name" value="PROTEIN_KINASE_DOM"/>
    <property type="match status" value="1"/>
</dbReference>
<proteinExistence type="predicted"/>
<feature type="compositionally biased region" description="Acidic residues" evidence="5">
    <location>
        <begin position="489"/>
        <end position="506"/>
    </location>
</feature>
<dbReference type="PROSITE" id="PS00109">
    <property type="entry name" value="PROTEIN_KINASE_TYR"/>
    <property type="match status" value="1"/>
</dbReference>
<dbReference type="PANTHER" id="PTHR43289:SF34">
    <property type="entry name" value="SERINE_THREONINE-PROTEIN KINASE YBDM-RELATED"/>
    <property type="match status" value="1"/>
</dbReference>
<dbReference type="Pfam" id="PF00069">
    <property type="entry name" value="Pkinase"/>
    <property type="match status" value="1"/>
</dbReference>
<evidence type="ECO:0000313" key="7">
    <source>
        <dbReference type="EMBL" id="MDT0681953.1"/>
    </source>
</evidence>